<dbReference type="Pfam" id="PF02373">
    <property type="entry name" value="JmjC"/>
    <property type="match status" value="1"/>
</dbReference>
<dbReference type="PANTHER" id="PTHR10694">
    <property type="entry name" value="LYSINE-SPECIFIC DEMETHYLASE"/>
    <property type="match status" value="1"/>
</dbReference>
<feature type="domain" description="JmjN" evidence="3">
    <location>
        <begin position="104"/>
        <end position="145"/>
    </location>
</feature>
<organism evidence="5 6">
    <name type="scientific">Sphagnum troendelagicum</name>
    <dbReference type="NCBI Taxonomy" id="128251"/>
    <lineage>
        <taxon>Eukaryota</taxon>
        <taxon>Viridiplantae</taxon>
        <taxon>Streptophyta</taxon>
        <taxon>Embryophyta</taxon>
        <taxon>Bryophyta</taxon>
        <taxon>Sphagnophytina</taxon>
        <taxon>Sphagnopsida</taxon>
        <taxon>Sphagnales</taxon>
        <taxon>Sphagnaceae</taxon>
        <taxon>Sphagnum</taxon>
    </lineage>
</organism>
<sequence>MKKKQIQRRPQLKPDDHIVGITLIARSGGDALQIRESVGKDMLQRVQDQVIEEQEGKQYLRCKQPVLPAKLEMHKCVKEEEVEEEEKENSTTTDMSWIDDIPMCPVFYPTMEEFEDPLSYIRSIAPQAQPYGICKILSPVTAAVPAGAVLMKEKVGFKFQPRVQPLRLANWDFKDKITFLMSGRHYSFCEYEKMANKFFTRKFNSSAMLPYKFLEAEFWKEITSGRSCNIEYGCDIEGSAFSNSSMDPLGTSKWNLKVLPHLSNSILRLLETSIPGVTEPMMYIGMLFSMFAWHVEDHYLYSINYHHCGASKTWYGVPGHAATAFEKVVQEAVYDAEMLVENGVGAAYDLLIGKTTMFPPNLLTKRNVPVYRAVQAPGEFVITFPRAYHAGFSHGFNCGEAVNFAMADWLQFGAAACKRYELLKRPPLLPHEELLCKEAMNVAEMKSCADNCVQKLASEQQHAVKVAFVRLMRSQHQVCWLLKKRGSQTIFTSPGFNTSVTCALCKHMSYVAFVTCRCTVEGPICLNHAQKIRNCTCGISRSVVMREGLLEMEAAAQRFEREEGILEDALKEPSIKYGTHMNELGLEELMFDSEDYSGYKPYGDLMIERAERHAISSDVSSADVKGANIPKYIPGRLKTLVNSQDNSGLATTMNAAHSISIVPQANTEDATGPSWSDDGKEVVQMQSFESAQSQAGGPILEQTNSNKVLEGRDTESFLLLKTLQGDADNNCQCSAEKMICFCERKHIPTVIPGAKRKRSGLVTRTMPVVKVQISQSKESLSKVLSSTVGASQCASIKVENDNSHHVKRQRMASLEKIRFEHGTSVASPKPQEKTLLARVVNDSGKDPSGENKVGRKKGCPRVLQTPKGGVLLLQDIIRELNIKAALNEVLSDWQFKAQRKGLDLQFLFVQCPGIGGPQKEGRKLPALTLKGCQQVKSMLTSKKGGRLEKLIEGTFGSATEEVKAKQSSKMSCIESEEFLVQKKQKLINCPEKGGSDFPEQHGAHEISEEVDESLRRRPIVYKAVPVNLSTHIFRQPPAVTQVPKVPAPSQPVGDGKFQDVTVLACERLPYHLSLKSSASQDCRQQSQWSTCISELRPSDSDNAHRNKVLSVRKSSSAKENGQLLSKQLETNINSVCNAMHFNVVDTMSNSGVAHEVQTIPLGDKNCSKMLLSSKISVAKSVITQLDGQGSKPELCLPEVGFSAESSVKVHNGHAVKKKLLKKHMKEGSVSAQPAQLAPGQTVSCQRTGDLSRGPDLEDVKKCCGQSGLPLVRIKVKGPQMQEPDSNKLTSDQKIMKDSAQNLILANAPTSSLMSSAVDEGFNRNSNVLEEQCLRKDSAQVTIKDPGRPKSHPSAILQHSEIEAGKRFLGEIEQQKTSILDTDLPSNDRYTFPTKEAGEGAVQCKKVPGLSTDVEKVGDPMKHSPFVPAFSLKDIEVCDNDREGGCAREAHVSPDQALREAWSYAGKFFIPVCKMY</sequence>
<gene>
    <name evidence="5" type="ORF">CSSPTR1EN2_LOCUS14604</name>
</gene>
<dbReference type="SMART" id="SM00558">
    <property type="entry name" value="JmjC"/>
    <property type="match status" value="1"/>
</dbReference>
<dbReference type="Gene3D" id="2.60.120.650">
    <property type="entry name" value="Cupin"/>
    <property type="match status" value="1"/>
</dbReference>
<evidence type="ECO:0000313" key="6">
    <source>
        <dbReference type="Proteomes" id="UP001497512"/>
    </source>
</evidence>
<dbReference type="SMART" id="SM00545">
    <property type="entry name" value="JmjN"/>
    <property type="match status" value="1"/>
</dbReference>
<dbReference type="Pfam" id="PF02928">
    <property type="entry name" value="zf-C5HC2"/>
    <property type="match status" value="1"/>
</dbReference>
<evidence type="ECO:0000313" key="5">
    <source>
        <dbReference type="EMBL" id="CAK9219535.1"/>
    </source>
</evidence>
<dbReference type="EMBL" id="OZ019895">
    <property type="protein sequence ID" value="CAK9219535.1"/>
    <property type="molecule type" value="Genomic_DNA"/>
</dbReference>
<dbReference type="PANTHER" id="PTHR10694:SF33">
    <property type="entry name" value="LYSINE-SPECIFIC DEMETHYLASE 5"/>
    <property type="match status" value="1"/>
</dbReference>
<keyword evidence="1" id="KW-0479">Metal-binding</keyword>
<dbReference type="SUPFAM" id="SSF51197">
    <property type="entry name" value="Clavaminate synthase-like"/>
    <property type="match status" value="1"/>
</dbReference>
<dbReference type="Proteomes" id="UP001497512">
    <property type="component" value="Chromosome 3"/>
</dbReference>
<keyword evidence="2" id="KW-0408">Iron</keyword>
<dbReference type="PROSITE" id="PS51184">
    <property type="entry name" value="JMJC"/>
    <property type="match status" value="1"/>
</dbReference>
<name>A0ABP0UDQ8_9BRYO</name>
<evidence type="ECO:0000259" key="4">
    <source>
        <dbReference type="PROSITE" id="PS51184"/>
    </source>
</evidence>
<protein>
    <submittedName>
        <fullName evidence="5">Uncharacterized protein</fullName>
    </submittedName>
</protein>
<proteinExistence type="predicted"/>
<evidence type="ECO:0000256" key="1">
    <source>
        <dbReference type="ARBA" id="ARBA00022723"/>
    </source>
</evidence>
<accession>A0ABP0UDQ8</accession>
<dbReference type="PROSITE" id="PS51183">
    <property type="entry name" value="JMJN"/>
    <property type="match status" value="1"/>
</dbReference>
<dbReference type="InterPro" id="IPR003347">
    <property type="entry name" value="JmjC_dom"/>
</dbReference>
<dbReference type="InterPro" id="IPR003349">
    <property type="entry name" value="JmjN"/>
</dbReference>
<keyword evidence="6" id="KW-1185">Reference proteome</keyword>
<evidence type="ECO:0000256" key="2">
    <source>
        <dbReference type="ARBA" id="ARBA00023004"/>
    </source>
</evidence>
<dbReference type="InterPro" id="IPR004198">
    <property type="entry name" value="Znf_C5HC2"/>
</dbReference>
<feature type="domain" description="JmjC" evidence="4">
    <location>
        <begin position="248"/>
        <end position="421"/>
    </location>
</feature>
<evidence type="ECO:0000259" key="3">
    <source>
        <dbReference type="PROSITE" id="PS51183"/>
    </source>
</evidence>
<dbReference type="Pfam" id="PF02375">
    <property type="entry name" value="JmjN"/>
    <property type="match status" value="1"/>
</dbReference>
<reference evidence="5" key="1">
    <citation type="submission" date="2024-02" db="EMBL/GenBank/DDBJ databases">
        <authorList>
            <consortium name="ELIXIR-Norway"/>
            <consortium name="Elixir Norway"/>
        </authorList>
    </citation>
    <scope>NUCLEOTIDE SEQUENCE</scope>
</reference>